<protein>
    <recommendedName>
        <fullName evidence="4">DUF2946 domain-containing protein</fullName>
    </recommendedName>
</protein>
<feature type="signal peptide" evidence="1">
    <location>
        <begin position="1"/>
        <end position="22"/>
    </location>
</feature>
<evidence type="ECO:0000313" key="3">
    <source>
        <dbReference type="Proteomes" id="UP000503017"/>
    </source>
</evidence>
<reference evidence="2 3" key="1">
    <citation type="submission" date="2018-10" db="EMBL/GenBank/DDBJ databases">
        <authorList>
            <person name="Perry B.J."/>
            <person name="Sullivan J.T."/>
            <person name="Murphy R.J.T."/>
            <person name="Ramsay J.P."/>
            <person name="Ronson C.W."/>
        </authorList>
    </citation>
    <scope>NUCLEOTIDE SEQUENCE [LARGE SCALE GENOMIC DNA]</scope>
    <source>
        <strain evidence="2 3">R88b</strain>
    </source>
</reference>
<name>A0A6M7X1B9_RHILI</name>
<keyword evidence="1" id="KW-0732">Signal</keyword>
<dbReference type="EMBL" id="CP033367">
    <property type="protein sequence ID" value="QKD05251.1"/>
    <property type="molecule type" value="Genomic_DNA"/>
</dbReference>
<dbReference type="Proteomes" id="UP000503017">
    <property type="component" value="Chromosome"/>
</dbReference>
<gene>
    <name evidence="2" type="ORF">EB235_30320</name>
</gene>
<evidence type="ECO:0000313" key="2">
    <source>
        <dbReference type="EMBL" id="QKD05251.1"/>
    </source>
</evidence>
<accession>A0A6M7X1B9</accession>
<proteinExistence type="predicted"/>
<evidence type="ECO:0000256" key="1">
    <source>
        <dbReference type="SAM" id="SignalP"/>
    </source>
</evidence>
<evidence type="ECO:0008006" key="4">
    <source>
        <dbReference type="Google" id="ProtNLM"/>
    </source>
</evidence>
<feature type="chain" id="PRO_5027095621" description="DUF2946 domain-containing protein" evidence="1">
    <location>
        <begin position="23"/>
        <end position="116"/>
    </location>
</feature>
<sequence length="116" mass="11638">MPASAAIVAALILLVQAFSAGAAMGTQVVAGPRDAFGNVICTARTGGSSQDPSHGGGFDCDFCLFGCDIGSAVIPAASDIEPVSLAFVIVSDGKKLVDAPIWRPELATHCPRGPPA</sequence>
<organism evidence="2 3">
    <name type="scientific">Mesorhizobium loti R88b</name>
    <dbReference type="NCBI Taxonomy" id="935548"/>
    <lineage>
        <taxon>Bacteria</taxon>
        <taxon>Pseudomonadati</taxon>
        <taxon>Pseudomonadota</taxon>
        <taxon>Alphaproteobacteria</taxon>
        <taxon>Hyphomicrobiales</taxon>
        <taxon>Phyllobacteriaceae</taxon>
        <taxon>Mesorhizobium</taxon>
    </lineage>
</organism>
<dbReference type="AlphaFoldDB" id="A0A6M7X1B9"/>